<comment type="caution">
    <text evidence="1">The sequence shown here is derived from an EMBL/GenBank/DDBJ whole genome shotgun (WGS) entry which is preliminary data.</text>
</comment>
<evidence type="ECO:0000313" key="1">
    <source>
        <dbReference type="EMBL" id="MDC7789337.1"/>
    </source>
</evidence>
<dbReference type="EMBL" id="JAQQLI010000068">
    <property type="protein sequence ID" value="MDC7789337.1"/>
    <property type="molecule type" value="Genomic_DNA"/>
</dbReference>
<evidence type="ECO:0008006" key="3">
    <source>
        <dbReference type="Google" id="ProtNLM"/>
    </source>
</evidence>
<dbReference type="RefSeq" id="WP_272780164.1">
    <property type="nucleotide sequence ID" value="NZ_JAQQLI010000068.1"/>
</dbReference>
<dbReference type="Proteomes" id="UP001165652">
    <property type="component" value="Unassembled WGS sequence"/>
</dbReference>
<keyword evidence="2" id="KW-1185">Reference proteome</keyword>
<gene>
    <name evidence="1" type="ORF">PQJ73_26955</name>
</gene>
<sequence length="209" mass="21992">MTERTLVPGGRELLWAGALAAATTGATLLAGCGARDRSYVQAQPSEHAGSWKIEHRIDRVTGRRVSFAAVITWATNTKAGGGTAAAEVVCSGTRLHVQFEFAHRVGAERNSSIAYRVDDRPGDEVEATFEQDQRTVSITDPAAVTKFVEEVSAGSMLLVRASSPFAGRTFAEFRIVGAAAAFAPLLERCPLPSASPTRTSAASGASKAK</sequence>
<reference evidence="1" key="1">
    <citation type="journal article" date="2023" name="Microbiol Resour">
        <title>Genome Sequences of Rhodoplanes serenus and Two Thermotolerant Strains, Rhodoplanes tepidamans and 'Rhodoplanes cryptolactis,' Further Refine the Genus.</title>
        <authorList>
            <person name="Rayyan A.A."/>
            <person name="Kyndt J.A."/>
        </authorList>
    </citation>
    <scope>NUCLEOTIDE SEQUENCE</scope>
    <source>
        <strain evidence="1">DSM 9987</strain>
    </source>
</reference>
<dbReference type="PROSITE" id="PS51257">
    <property type="entry name" value="PROKAR_LIPOPROTEIN"/>
    <property type="match status" value="1"/>
</dbReference>
<evidence type="ECO:0000313" key="2">
    <source>
        <dbReference type="Proteomes" id="UP001165652"/>
    </source>
</evidence>
<organism evidence="1 2">
    <name type="scientific">Rhodoplanes tepidamans</name>
    <name type="common">Rhodoplanes cryptolactis</name>
    <dbReference type="NCBI Taxonomy" id="200616"/>
    <lineage>
        <taxon>Bacteria</taxon>
        <taxon>Pseudomonadati</taxon>
        <taxon>Pseudomonadota</taxon>
        <taxon>Alphaproteobacteria</taxon>
        <taxon>Hyphomicrobiales</taxon>
        <taxon>Nitrobacteraceae</taxon>
        <taxon>Rhodoplanes</taxon>
    </lineage>
</organism>
<protein>
    <recommendedName>
        <fullName evidence="3">Lipoprotein</fullName>
    </recommendedName>
</protein>
<proteinExistence type="predicted"/>
<accession>A0ABT5JIH9</accession>
<reference evidence="1" key="2">
    <citation type="submission" date="2023-02" db="EMBL/GenBank/DDBJ databases">
        <authorList>
            <person name="Rayyan A."/>
            <person name="Meyer T."/>
            <person name="Kyndt J.A."/>
        </authorList>
    </citation>
    <scope>NUCLEOTIDE SEQUENCE</scope>
    <source>
        <strain evidence="1">DSM 9987</strain>
    </source>
</reference>
<name>A0ABT5JIH9_RHOTP</name>